<comment type="caution">
    <text evidence="2">The sequence shown here is derived from an EMBL/GenBank/DDBJ whole genome shotgun (WGS) entry which is preliminary data.</text>
</comment>
<reference evidence="2 3" key="1">
    <citation type="submission" date="2020-08" db="EMBL/GenBank/DDBJ databases">
        <title>Sequencing the genomes of 1000 actinobacteria strains.</title>
        <authorList>
            <person name="Klenk H.-P."/>
        </authorList>
    </citation>
    <scope>NUCLEOTIDE SEQUENCE [LARGE SCALE GENOMIC DNA]</scope>
    <source>
        <strain evidence="2 3">DSM 21948</strain>
    </source>
</reference>
<feature type="compositionally biased region" description="Basic and acidic residues" evidence="1">
    <location>
        <begin position="8"/>
        <end position="28"/>
    </location>
</feature>
<dbReference type="Proteomes" id="UP000572670">
    <property type="component" value="Unassembled WGS sequence"/>
</dbReference>
<organism evidence="2 3">
    <name type="scientific">Micrococcus yunnanensis</name>
    <dbReference type="NCBI Taxonomy" id="566027"/>
    <lineage>
        <taxon>Bacteria</taxon>
        <taxon>Bacillati</taxon>
        <taxon>Actinomycetota</taxon>
        <taxon>Actinomycetes</taxon>
        <taxon>Micrococcales</taxon>
        <taxon>Micrococcaceae</taxon>
        <taxon>Micrococcus</taxon>
    </lineage>
</organism>
<evidence type="ECO:0000256" key="1">
    <source>
        <dbReference type="SAM" id="MobiDB-lite"/>
    </source>
</evidence>
<evidence type="ECO:0000313" key="3">
    <source>
        <dbReference type="Proteomes" id="UP000572670"/>
    </source>
</evidence>
<name>A0ABR6CXR0_9MICC</name>
<evidence type="ECO:0000313" key="2">
    <source>
        <dbReference type="EMBL" id="MBA9058538.1"/>
    </source>
</evidence>
<gene>
    <name evidence="2" type="ORF">HDA34_000245</name>
</gene>
<keyword evidence="3" id="KW-1185">Reference proteome</keyword>
<sequence length="34" mass="3510">MGTPSGRDGTRLEHRRGAVDAVLRDAADGGRAGM</sequence>
<proteinExistence type="predicted"/>
<feature type="region of interest" description="Disordered" evidence="1">
    <location>
        <begin position="1"/>
        <end position="34"/>
    </location>
</feature>
<protein>
    <recommendedName>
        <fullName evidence="4">TetR/AcrR family transcriptional regulator</fullName>
    </recommendedName>
</protein>
<dbReference type="EMBL" id="JACJIK010000001">
    <property type="protein sequence ID" value="MBA9058538.1"/>
    <property type="molecule type" value="Genomic_DNA"/>
</dbReference>
<accession>A0ABR6CXR0</accession>
<evidence type="ECO:0008006" key="4">
    <source>
        <dbReference type="Google" id="ProtNLM"/>
    </source>
</evidence>